<gene>
    <name evidence="1" type="ordered locus">Mesil_2645</name>
</gene>
<name>D7BBN2_ALLS1</name>
<organism evidence="1 2">
    <name type="scientific">Allomeiothermus silvanus (strain ATCC 700542 / DSM 9946 / NBRC 106475 / NCIMB 13440 / VI-R2)</name>
    <name type="common">Thermus silvanus</name>
    <dbReference type="NCBI Taxonomy" id="526227"/>
    <lineage>
        <taxon>Bacteria</taxon>
        <taxon>Thermotogati</taxon>
        <taxon>Deinococcota</taxon>
        <taxon>Deinococci</taxon>
        <taxon>Thermales</taxon>
        <taxon>Thermaceae</taxon>
        <taxon>Allomeiothermus</taxon>
    </lineage>
</organism>
<sequence>MDERSRIQALLEGGRITQEEADALLEALGDLEAEEAPALQKEIKPVAAVPGELPRVNG</sequence>
<keyword evidence="2" id="KW-1185">Reference proteome</keyword>
<dbReference type="HOGENOM" id="CLU_2974194_0_0_0"/>
<dbReference type="EMBL" id="CP002042">
    <property type="protein sequence ID" value="ADH64494.1"/>
    <property type="molecule type" value="Genomic_DNA"/>
</dbReference>
<evidence type="ECO:0000313" key="2">
    <source>
        <dbReference type="Proteomes" id="UP000001916"/>
    </source>
</evidence>
<accession>D7BBN2</accession>
<dbReference type="RefSeq" id="WP_013159034.1">
    <property type="nucleotide sequence ID" value="NC_014212.1"/>
</dbReference>
<dbReference type="AlphaFoldDB" id="D7BBN2"/>
<protein>
    <submittedName>
        <fullName evidence="1">Uncharacterized protein</fullName>
    </submittedName>
</protein>
<reference evidence="1 2" key="1">
    <citation type="journal article" date="2010" name="Stand. Genomic Sci.">
        <title>Complete genome sequence of Meiothermus silvanus type strain (VI-R2).</title>
        <authorList>
            <person name="Sikorski J."/>
            <person name="Tindall B.J."/>
            <person name="Lowry S."/>
            <person name="Lucas S."/>
            <person name="Nolan M."/>
            <person name="Copeland A."/>
            <person name="Glavina Del Rio T."/>
            <person name="Tice H."/>
            <person name="Cheng J.F."/>
            <person name="Han C."/>
            <person name="Pitluck S."/>
            <person name="Liolios K."/>
            <person name="Ivanova N."/>
            <person name="Mavromatis K."/>
            <person name="Mikhailova N."/>
            <person name="Pati A."/>
            <person name="Goodwin L."/>
            <person name="Chen A."/>
            <person name="Palaniappan K."/>
            <person name="Land M."/>
            <person name="Hauser L."/>
            <person name="Chang Y.J."/>
            <person name="Jeffries C.D."/>
            <person name="Rohde M."/>
            <person name="Goker M."/>
            <person name="Woyke T."/>
            <person name="Bristow J."/>
            <person name="Eisen J.A."/>
            <person name="Markowitz V."/>
            <person name="Hugenholtz P."/>
            <person name="Kyrpides N.C."/>
            <person name="Klenk H.P."/>
            <person name="Lapidus A."/>
        </authorList>
    </citation>
    <scope>NUCLEOTIDE SEQUENCE [LARGE SCALE GENOMIC DNA]</scope>
    <source>
        <strain evidence="2">ATCC 700542 / DSM 9946 / VI-R2</strain>
    </source>
</reference>
<evidence type="ECO:0000313" key="1">
    <source>
        <dbReference type="EMBL" id="ADH64494.1"/>
    </source>
</evidence>
<proteinExistence type="predicted"/>
<dbReference type="STRING" id="526227.Mesil_2645"/>
<dbReference type="KEGG" id="msv:Mesil_2645"/>
<dbReference type="Proteomes" id="UP000001916">
    <property type="component" value="Chromosome"/>
</dbReference>